<feature type="domain" description="ABC transmembrane type-1" evidence="9">
    <location>
        <begin position="103"/>
        <end position="310"/>
    </location>
</feature>
<keyword evidence="5 8" id="KW-0812">Transmembrane</keyword>
<evidence type="ECO:0000313" key="11">
    <source>
        <dbReference type="Proteomes" id="UP000254889"/>
    </source>
</evidence>
<feature type="transmembrane region" description="Helical" evidence="8">
    <location>
        <begin position="443"/>
        <end position="464"/>
    </location>
</feature>
<dbReference type="OrthoDB" id="27542at2"/>
<keyword evidence="2 8" id="KW-0813">Transport</keyword>
<comment type="similarity">
    <text evidence="8">Belongs to the binding-protein-dependent transport system permease family.</text>
</comment>
<feature type="transmembrane region" description="Helical" evidence="8">
    <location>
        <begin position="48"/>
        <end position="70"/>
    </location>
</feature>
<keyword evidence="3" id="KW-1003">Cell membrane</keyword>
<dbReference type="PANTHER" id="PTHR43357">
    <property type="entry name" value="INNER MEMBRANE ABC TRANSPORTER PERMEASE PROTEIN YDCV"/>
    <property type="match status" value="1"/>
</dbReference>
<feature type="transmembrane region" description="Helical" evidence="8">
    <location>
        <begin position="340"/>
        <end position="361"/>
    </location>
</feature>
<evidence type="ECO:0000259" key="9">
    <source>
        <dbReference type="PROSITE" id="PS50928"/>
    </source>
</evidence>
<evidence type="ECO:0000256" key="5">
    <source>
        <dbReference type="ARBA" id="ARBA00022692"/>
    </source>
</evidence>
<gene>
    <name evidence="10" type="ORF">DW352_15480</name>
</gene>
<name>A0A345ZY02_9HYPH</name>
<evidence type="ECO:0000256" key="7">
    <source>
        <dbReference type="ARBA" id="ARBA00023136"/>
    </source>
</evidence>
<feature type="transmembrane region" description="Helical" evidence="8">
    <location>
        <begin position="181"/>
        <end position="204"/>
    </location>
</feature>
<feature type="transmembrane region" description="Helical" evidence="8">
    <location>
        <begin position="102"/>
        <end position="129"/>
    </location>
</feature>
<dbReference type="KEGG" id="ptaw:DW352_15480"/>
<keyword evidence="4" id="KW-0997">Cell inner membrane</keyword>
<evidence type="ECO:0000256" key="1">
    <source>
        <dbReference type="ARBA" id="ARBA00004429"/>
    </source>
</evidence>
<protein>
    <submittedName>
        <fullName evidence="10">Iron ABC transporter permease</fullName>
    </submittedName>
</protein>
<evidence type="ECO:0000256" key="4">
    <source>
        <dbReference type="ARBA" id="ARBA00022519"/>
    </source>
</evidence>
<keyword evidence="11" id="KW-1185">Reference proteome</keyword>
<dbReference type="Proteomes" id="UP000254889">
    <property type="component" value="Chromosome"/>
</dbReference>
<keyword evidence="6 8" id="KW-1133">Transmembrane helix</keyword>
<feature type="transmembrane region" description="Helical" evidence="8">
    <location>
        <begin position="571"/>
        <end position="595"/>
    </location>
</feature>
<dbReference type="GO" id="GO:0055085">
    <property type="term" value="P:transmembrane transport"/>
    <property type="evidence" value="ECO:0007669"/>
    <property type="project" value="InterPro"/>
</dbReference>
<dbReference type="EMBL" id="CP031417">
    <property type="protein sequence ID" value="AXK81799.1"/>
    <property type="molecule type" value="Genomic_DNA"/>
</dbReference>
<feature type="transmembrane region" description="Helical" evidence="8">
    <location>
        <begin position="522"/>
        <end position="539"/>
    </location>
</feature>
<dbReference type="InterPro" id="IPR000515">
    <property type="entry name" value="MetI-like"/>
</dbReference>
<reference evidence="10 11" key="1">
    <citation type="submission" date="2018-07" db="EMBL/GenBank/DDBJ databases">
        <authorList>
            <person name="Quirk P.G."/>
            <person name="Krulwich T.A."/>
        </authorList>
    </citation>
    <scope>NUCLEOTIDE SEQUENCE [LARGE SCALE GENOMIC DNA]</scope>
    <source>
        <strain evidence="10 11">CC-BB4</strain>
    </source>
</reference>
<evidence type="ECO:0000313" key="10">
    <source>
        <dbReference type="EMBL" id="AXK81799.1"/>
    </source>
</evidence>
<organism evidence="10 11">
    <name type="scientific">Pseudolabrys taiwanensis</name>
    <dbReference type="NCBI Taxonomy" id="331696"/>
    <lineage>
        <taxon>Bacteria</taxon>
        <taxon>Pseudomonadati</taxon>
        <taxon>Pseudomonadota</taxon>
        <taxon>Alphaproteobacteria</taxon>
        <taxon>Hyphomicrobiales</taxon>
        <taxon>Xanthobacteraceae</taxon>
        <taxon>Pseudolabrys</taxon>
    </lineage>
</organism>
<accession>A0A345ZY02</accession>
<proteinExistence type="inferred from homology"/>
<dbReference type="Pfam" id="PF00528">
    <property type="entry name" value="BPD_transp_1"/>
    <property type="match status" value="2"/>
</dbReference>
<dbReference type="GO" id="GO:0005886">
    <property type="term" value="C:plasma membrane"/>
    <property type="evidence" value="ECO:0007669"/>
    <property type="project" value="UniProtKB-SubCell"/>
</dbReference>
<dbReference type="PROSITE" id="PS50928">
    <property type="entry name" value="ABC_TM1"/>
    <property type="match status" value="2"/>
</dbReference>
<keyword evidence="7 8" id="KW-0472">Membrane</keyword>
<dbReference type="PANTHER" id="PTHR43357:SF4">
    <property type="entry name" value="INNER MEMBRANE ABC TRANSPORTER PERMEASE PROTEIN YDCV"/>
    <property type="match status" value="1"/>
</dbReference>
<sequence length="599" mass="64656">MYPTSAVQPTHVGQGRLAVAAHPSRLASLAPQDDGEKPGLDDFMGTSLYRLIVLGVTAICVVAPLSLVIYQSFLTAPFFDPSAKFGLLAYSFVFEDPDFSQAFWTTIIVAAGMAIIAVPLGALLAFLMVRTDVPGRNWLEPLILVPIFVSAVVIAFGYVVAIGPVGIFSTLAKDVLGFVPWNLYSIPALIVIAGLTHVPHVYLYSAAALRGLGSDLEEAARIAGANPFRVAVNVSLPMIMPAILFAGVLVFFLGFELFGLPLVLGDPQDVLVLSTYLYKLTNKLGIPSYQLMAVVVVVIIAVTAPLVFMQRLLLRQAQRYVSVRGKGLKTQPLRLHGWRWVAFGAILLWLFVTVAVPLFGITLRSFVTTWGEGVKLLDVLTLDHYRELSDYPNVIRGILNTLGIGIIGGAAAVACYTLIALAVHRWTSGWTRVVDYLVMVPRAMPGLVAGLALLWVFLFVPFLSPLKSTMVSIWLAYSIVWLAYGMRLVSGTLLQVGPELEEAARVSGASDLRAKRDVTVPLVRYGILASWLLIFLIFVREYSTGIYLLGPGTEVIGSLLVSLWGTGAVDLVSALSVVNVLMIGVGLAVAVRLGVRLHG</sequence>
<dbReference type="SUPFAM" id="SSF161098">
    <property type="entry name" value="MetI-like"/>
    <property type="match status" value="2"/>
</dbReference>
<dbReference type="InterPro" id="IPR035906">
    <property type="entry name" value="MetI-like_sf"/>
</dbReference>
<comment type="subcellular location">
    <subcellularLocation>
        <location evidence="1">Cell inner membrane</location>
        <topology evidence="1">Multi-pass membrane protein</topology>
    </subcellularLocation>
    <subcellularLocation>
        <location evidence="8">Cell membrane</location>
        <topology evidence="8">Multi-pass membrane protein</topology>
    </subcellularLocation>
</comment>
<dbReference type="Gene3D" id="1.10.3720.10">
    <property type="entry name" value="MetI-like"/>
    <property type="match status" value="2"/>
</dbReference>
<evidence type="ECO:0000256" key="6">
    <source>
        <dbReference type="ARBA" id="ARBA00022989"/>
    </source>
</evidence>
<evidence type="ECO:0000256" key="3">
    <source>
        <dbReference type="ARBA" id="ARBA00022475"/>
    </source>
</evidence>
<feature type="transmembrane region" description="Helical" evidence="8">
    <location>
        <begin position="546"/>
        <end position="565"/>
    </location>
</feature>
<dbReference type="AlphaFoldDB" id="A0A345ZY02"/>
<feature type="domain" description="ABC transmembrane type-1" evidence="9">
    <location>
        <begin position="398"/>
        <end position="593"/>
    </location>
</feature>
<evidence type="ECO:0000256" key="8">
    <source>
        <dbReference type="RuleBase" id="RU363032"/>
    </source>
</evidence>
<feature type="transmembrane region" description="Helical" evidence="8">
    <location>
        <begin position="284"/>
        <end position="309"/>
    </location>
</feature>
<feature type="transmembrane region" description="Helical" evidence="8">
    <location>
        <begin position="141"/>
        <end position="161"/>
    </location>
</feature>
<dbReference type="CDD" id="cd06261">
    <property type="entry name" value="TM_PBP2"/>
    <property type="match status" value="2"/>
</dbReference>
<evidence type="ECO:0000256" key="2">
    <source>
        <dbReference type="ARBA" id="ARBA00022448"/>
    </source>
</evidence>
<feature type="transmembrane region" description="Helical" evidence="8">
    <location>
        <begin position="397"/>
        <end position="423"/>
    </location>
</feature>